<proteinExistence type="predicted"/>
<evidence type="ECO:0000313" key="6">
    <source>
        <dbReference type="Proteomes" id="UP000603352"/>
    </source>
</evidence>
<dbReference type="InterPro" id="IPR008995">
    <property type="entry name" value="Mo/tungstate-bd_C_term_dom"/>
</dbReference>
<dbReference type="InterPro" id="IPR003593">
    <property type="entry name" value="AAA+_ATPase"/>
</dbReference>
<dbReference type="PANTHER" id="PTHR42781:SF4">
    <property type="entry name" value="SPERMIDINE_PUTRESCINE IMPORT ATP-BINDING PROTEIN POTA"/>
    <property type="match status" value="1"/>
</dbReference>
<dbReference type="InterPro" id="IPR017871">
    <property type="entry name" value="ABC_transporter-like_CS"/>
</dbReference>
<keyword evidence="2" id="KW-0547">Nucleotide-binding</keyword>
<dbReference type="PROSITE" id="PS00211">
    <property type="entry name" value="ABC_TRANSPORTER_1"/>
    <property type="match status" value="1"/>
</dbReference>
<evidence type="ECO:0000259" key="4">
    <source>
        <dbReference type="PROSITE" id="PS50893"/>
    </source>
</evidence>
<feature type="domain" description="ABC transporter" evidence="4">
    <location>
        <begin position="4"/>
        <end position="234"/>
    </location>
</feature>
<evidence type="ECO:0000256" key="3">
    <source>
        <dbReference type="ARBA" id="ARBA00022840"/>
    </source>
</evidence>
<dbReference type="RefSeq" id="WP_188578683.1">
    <property type="nucleotide sequence ID" value="NZ_BMDZ01000030.1"/>
</dbReference>
<protein>
    <submittedName>
        <fullName evidence="5">ABC transporter ATP-binding protein</fullName>
    </submittedName>
</protein>
<dbReference type="PANTHER" id="PTHR42781">
    <property type="entry name" value="SPERMIDINE/PUTRESCINE IMPORT ATP-BINDING PROTEIN POTA"/>
    <property type="match status" value="1"/>
</dbReference>
<reference evidence="6" key="1">
    <citation type="journal article" date="2019" name="Int. J. Syst. Evol. Microbiol.">
        <title>The Global Catalogue of Microorganisms (GCM) 10K type strain sequencing project: providing services to taxonomists for standard genome sequencing and annotation.</title>
        <authorList>
            <consortium name="The Broad Institute Genomics Platform"/>
            <consortium name="The Broad Institute Genome Sequencing Center for Infectious Disease"/>
            <person name="Wu L."/>
            <person name="Ma J."/>
        </authorList>
    </citation>
    <scope>NUCLEOTIDE SEQUENCE [LARGE SCALE GENOMIC DNA]</scope>
    <source>
        <strain evidence="6">CGMCC 1.10188</strain>
    </source>
</reference>
<dbReference type="Gene3D" id="3.40.50.300">
    <property type="entry name" value="P-loop containing nucleotide triphosphate hydrolases"/>
    <property type="match status" value="1"/>
</dbReference>
<dbReference type="InterPro" id="IPR027417">
    <property type="entry name" value="P-loop_NTPase"/>
</dbReference>
<dbReference type="SUPFAM" id="SSF52540">
    <property type="entry name" value="P-loop containing nucleoside triphosphate hydrolases"/>
    <property type="match status" value="1"/>
</dbReference>
<gene>
    <name evidence="5" type="ORF">GCM10011505_26960</name>
</gene>
<evidence type="ECO:0000256" key="1">
    <source>
        <dbReference type="ARBA" id="ARBA00022448"/>
    </source>
</evidence>
<dbReference type="EMBL" id="BMDZ01000030">
    <property type="protein sequence ID" value="GGB44225.1"/>
    <property type="molecule type" value="Genomic_DNA"/>
</dbReference>
<evidence type="ECO:0000313" key="5">
    <source>
        <dbReference type="EMBL" id="GGB44225.1"/>
    </source>
</evidence>
<dbReference type="InterPro" id="IPR050093">
    <property type="entry name" value="ABC_SmlMolc_Importer"/>
</dbReference>
<comment type="caution">
    <text evidence="5">The sequence shown here is derived from an EMBL/GenBank/DDBJ whole genome shotgun (WGS) entry which is preliminary data.</text>
</comment>
<keyword evidence="3 5" id="KW-0067">ATP-binding</keyword>
<dbReference type="GO" id="GO:0005524">
    <property type="term" value="F:ATP binding"/>
    <property type="evidence" value="ECO:0007669"/>
    <property type="project" value="UniProtKB-KW"/>
</dbReference>
<dbReference type="Pfam" id="PF08402">
    <property type="entry name" value="TOBE_2"/>
    <property type="match status" value="1"/>
</dbReference>
<dbReference type="SMART" id="SM00382">
    <property type="entry name" value="AAA"/>
    <property type="match status" value="1"/>
</dbReference>
<organism evidence="5 6">
    <name type="scientific">Tistrella bauzanensis</name>
    <dbReference type="NCBI Taxonomy" id="657419"/>
    <lineage>
        <taxon>Bacteria</taxon>
        <taxon>Pseudomonadati</taxon>
        <taxon>Pseudomonadota</taxon>
        <taxon>Alphaproteobacteria</taxon>
        <taxon>Geminicoccales</taxon>
        <taxon>Geminicoccaceae</taxon>
        <taxon>Tistrella</taxon>
    </lineage>
</organism>
<dbReference type="Pfam" id="PF00005">
    <property type="entry name" value="ABC_tran"/>
    <property type="match status" value="1"/>
</dbReference>
<accession>A0ABQ1IKV0</accession>
<keyword evidence="1" id="KW-0813">Transport</keyword>
<sequence length="366" mass="39046">MAKLTIDRLHKRYGDSDVVRDVSISVADGEFVSLLGPSGCGKTTILRMVAGLIEPSGGRILADDEDITRAPPHKRRIGLVFQSYALFPHLTVAENVAFGMKRQGVRGAELAGRVKEVLALVRLDHLAGRYPRQMSGGQQQRVAIARAVAPRPRMLLFDEPLSNLDAQLRDEMQIELKRLQGRLGITSLFVTHDQSEALSLSDRVCVLAHGVIQQFDAPEAIYARPANGFVASFIGRPNRLSGQVDATGEAGRVRIGPALTLRATHPQAPVGAAAEVIIRQEAIRIRPASASPQGDDDIPGIVAFRSFTGARVQYVVRLAGDVEIIAETSSAGPEAGLVPGAPVVLSIDPGQVFVMPAATTATEGAP</sequence>
<dbReference type="InterPro" id="IPR013611">
    <property type="entry name" value="Transp-assoc_OB_typ2"/>
</dbReference>
<dbReference type="Proteomes" id="UP000603352">
    <property type="component" value="Unassembled WGS sequence"/>
</dbReference>
<name>A0ABQ1IKV0_9PROT</name>
<dbReference type="SUPFAM" id="SSF50331">
    <property type="entry name" value="MOP-like"/>
    <property type="match status" value="1"/>
</dbReference>
<dbReference type="PROSITE" id="PS50893">
    <property type="entry name" value="ABC_TRANSPORTER_2"/>
    <property type="match status" value="1"/>
</dbReference>
<evidence type="ECO:0000256" key="2">
    <source>
        <dbReference type="ARBA" id="ARBA00022741"/>
    </source>
</evidence>
<keyword evidence="6" id="KW-1185">Reference proteome</keyword>
<dbReference type="Gene3D" id="2.40.50.100">
    <property type="match status" value="1"/>
</dbReference>
<dbReference type="InterPro" id="IPR003439">
    <property type="entry name" value="ABC_transporter-like_ATP-bd"/>
</dbReference>